<feature type="compositionally biased region" description="Acidic residues" evidence="14">
    <location>
        <begin position="1593"/>
        <end position="1604"/>
    </location>
</feature>
<feature type="compositionally biased region" description="Acidic residues" evidence="14">
    <location>
        <begin position="652"/>
        <end position="669"/>
    </location>
</feature>
<evidence type="ECO:0000256" key="8">
    <source>
        <dbReference type="ARBA" id="ARBA00023306"/>
    </source>
</evidence>
<evidence type="ECO:0000256" key="9">
    <source>
        <dbReference type="ARBA" id="ARBA00030658"/>
    </source>
</evidence>
<feature type="compositionally biased region" description="Acidic residues" evidence="14">
    <location>
        <begin position="635"/>
        <end position="646"/>
    </location>
</feature>
<evidence type="ECO:0000256" key="7">
    <source>
        <dbReference type="ARBA" id="ARBA00023242"/>
    </source>
</evidence>
<dbReference type="GO" id="GO:0051301">
    <property type="term" value="P:cell division"/>
    <property type="evidence" value="ECO:0007669"/>
    <property type="project" value="UniProtKB-KW"/>
</dbReference>
<evidence type="ECO:0000256" key="14">
    <source>
        <dbReference type="SAM" id="MobiDB-lite"/>
    </source>
</evidence>
<dbReference type="Gene3D" id="1.25.40.120">
    <property type="entry name" value="Protein prenylyltransferase"/>
    <property type="match status" value="1"/>
</dbReference>
<keyword evidence="16" id="KW-1185">Reference proteome</keyword>
<feature type="coiled-coil region" evidence="13">
    <location>
        <begin position="1406"/>
        <end position="1433"/>
    </location>
</feature>
<feature type="compositionally biased region" description="Pro residues" evidence="14">
    <location>
        <begin position="1757"/>
        <end position="1766"/>
    </location>
</feature>
<dbReference type="HOGENOM" id="CLU_238951_0_0_1"/>
<evidence type="ECO:0000256" key="11">
    <source>
        <dbReference type="ARBA" id="ARBA00061603"/>
    </source>
</evidence>
<evidence type="ECO:0000313" key="15">
    <source>
        <dbReference type="EMBL" id="EFO92991.1"/>
    </source>
</evidence>
<reference evidence="15" key="1">
    <citation type="submission" date="2007-07" db="EMBL/GenBank/DDBJ databases">
        <title>PCAP assembly of the Caenorhabditis remanei genome.</title>
        <authorList>
            <consortium name="The Caenorhabditis remanei Sequencing Consortium"/>
            <person name="Wilson R.K."/>
        </authorList>
    </citation>
    <scope>NUCLEOTIDE SEQUENCE [LARGE SCALE GENOMIC DNA]</scope>
    <source>
        <strain evidence="15">PB4641</strain>
    </source>
</reference>
<feature type="region of interest" description="Disordered" evidence="14">
    <location>
        <begin position="1711"/>
        <end position="1766"/>
    </location>
</feature>
<protein>
    <recommendedName>
        <fullName evidence="3">Protein asunder</fullName>
    </recommendedName>
    <alternativeName>
        <fullName evidence="10">Cell cycle regulator Mat89Bb</fullName>
    </alternativeName>
    <alternativeName>
        <fullName evidence="9">Set apart in position or space protein</fullName>
    </alternativeName>
</protein>
<evidence type="ECO:0000256" key="10">
    <source>
        <dbReference type="ARBA" id="ARBA00032585"/>
    </source>
</evidence>
<dbReference type="PROSITE" id="PS51147">
    <property type="entry name" value="PFTA"/>
    <property type="match status" value="2"/>
</dbReference>
<dbReference type="STRING" id="31234.E3M704"/>
<evidence type="ECO:0000256" key="3">
    <source>
        <dbReference type="ARBA" id="ARBA00020501"/>
    </source>
</evidence>
<keyword evidence="6" id="KW-0498">Mitosis</keyword>
<dbReference type="OrthoDB" id="5844105at2759"/>
<evidence type="ECO:0000256" key="6">
    <source>
        <dbReference type="ARBA" id="ARBA00022776"/>
    </source>
</evidence>
<keyword evidence="8" id="KW-0131">Cell cycle</keyword>
<dbReference type="GO" id="GO:0007346">
    <property type="term" value="P:regulation of mitotic cell cycle"/>
    <property type="evidence" value="ECO:0007669"/>
    <property type="project" value="TreeGrafter"/>
</dbReference>
<comment type="subunit">
    <text evidence="12">Belongs to the multiprotein complex Integrator, at least composed of IntS1, IntS2, IntS3, IntS4, omd/IntS5, IntS6, defl/IntS7, IntS8, IntS9, IntS10, IntS11, IntS12, asun/IntS13, IntS14 and IntS15. The core complex associates with protein phosphatase 2A subunits mts/PP2A and Pp2A-29B, to form the Integrator-PP2A (INTAC) complex.</text>
</comment>
<feature type="region of interest" description="Disordered" evidence="14">
    <location>
        <begin position="629"/>
        <end position="679"/>
    </location>
</feature>
<dbReference type="PANTHER" id="PTHR12955">
    <property type="entry name" value="SARCOMA ANTIGEN NY-SAR-95-RELATED"/>
    <property type="match status" value="1"/>
</dbReference>
<proteinExistence type="inferred from homology"/>
<evidence type="ECO:0000256" key="4">
    <source>
        <dbReference type="ARBA" id="ARBA00022490"/>
    </source>
</evidence>
<evidence type="ECO:0000256" key="12">
    <source>
        <dbReference type="ARBA" id="ARBA00065185"/>
    </source>
</evidence>
<keyword evidence="7" id="KW-0539">Nucleus</keyword>
<gene>
    <name evidence="15" type="ORF">CRE_10056</name>
</gene>
<evidence type="ECO:0000256" key="13">
    <source>
        <dbReference type="SAM" id="Coils"/>
    </source>
</evidence>
<dbReference type="EMBL" id="DS268426">
    <property type="protein sequence ID" value="EFO92991.1"/>
    <property type="molecule type" value="Genomic_DNA"/>
</dbReference>
<dbReference type="eggNOG" id="KOG0530">
    <property type="taxonomic scope" value="Eukaryota"/>
</dbReference>
<sequence length="1766" mass="202715">MEQLKMKTVIMLDRSAKFIDDSNETFDIAIREGPKQKKVEFKKDIWTWCMEGLFEMQRVLADVYPLGNIPIRFAVADYMGKMLETEWKNKLLSREELGKIVVEIGRPSESNTDITPVGGLTMAIEALAVETPEQKEYNYDIRYNLNKRTSQNSEVIRVTNELKNTPLFSTVENKGNLILFTRLKTEDEMEALQKEVASLVVSRNSIANAPSNKTFCPITALRVFIVNYYAVGEDCAVKTHPLLEHPELPLLKFWVISRKVTDMCVAIHSLLVASFDLGSTTVTKIPMKEDNRGSTNYDVELFHSGQVHTLLKEKELIAIESKKGRADEGPTYDSIRLTWTTAPKSRWSLFPYHGAAVPCTTAVAYSRPSACLTQFVRDGRCVMLDSEKTSEFGMNMPEKLVSHILIANRGRIFIQEIDFMQKKFDKSRVVRQVKFPKATYGPKDPINLNQLKHTYKQMELKLVAKNRMNEDMTEKREKKWKALKNSNIEKRFSRISKNIPAYADDTFIFQPNVTNKLEPLITMITKKKLTPADVEQCKAKIMKIHQMRALKEFIVPEEEDIELCPVEDLSDPEEQIRVAIVELAKHLVKYVTYSDRHSQIYKTFMTTLGADKLLKVDAEDYEAVDNMFPKSPFFDGEESEDSDSSDSSDFSENSDSEEAEESDESEDSENTLTTFLNNSLDRHRLPSQKRKISKVEVVKEKPIQLAKDIEINIFAKMCDMLEKKDLRSEEIFYREERGCGELGFCSEVSEKKKKTIMPGNTASGCPNFQSSLDDELTFALKMLLIDSRNNSAYNYRYFMLTLHDKTEDKDRINIEINLAKEFIQNIPNNESAWNYLTGLLITNGITSDSNVVSFVEDLYETTPEDKRSPFLLAFIADMMLENIENQTAAEESAERAKKVSYQKNYFFVFHYYSFTKHSNQSIPFALIITNIKAFLLKPCSSKMEQLKMKTVIMLDRSAKFIDDSNETFDIAIREGPKQKKVEFKKDIWTWCMEGLFEMQRVLADVYPLGNIPIRFAVADYMGKMLETEWKNKLLSREELGKIVVEIGRPSESNTDITPVGGLTMAIEALAVETSEQKEYNYDIRYNLNKRTSQNSEVVRVTNELKNTPPFSTVENKGNLILFTRLKTEDEMEALQKEVASLVVSRNSIANAPSNKTFCPITALRVFIVNYYAVGEDCTVKTHPLLEHPELPLLKFWVISRKVTDMCVAIHSLLVASFDLGSTTVTKIPMKEDNRGSTNYDVELFHSGQVHTLLKEKELIAIESKKGRADEGPTYDSIRLTWTTAPKSRWSLVRFLSGLKRFNLIHFKFPYHGAAVPCTTAVAYSRPSACLTQFVRDGRCVMLDSEKTSEFGMNMPEKLVSHILIANRGRIFIQEIDFMQKKFDKSRVVRQVKFPKATYGPKDPINLNQLKHTYKQMELKLVAKNRMNEDMTEKREKKWKALKNSNIEKRFSRISKNIPAYADDTFIFQPNVTNKLEPLITVITKKKLTPADVEQCKAKIMKIHQMRALKEFIVPEEEDIELCPVEDLSDPEEQIRVAIVELAKHLVKYVTYSDRHSQIYKTFMTTLGADKLLKVDAEDYEAVDNMFPKSPFFDGEESEDSDSSDSSDFSENSDSEEAEESDGSEDSENTLTTFLNNSLDRHRLPSQKRKISKVEVVKEKPIQLAKDIEINIFAKMCDMLEKKESQIRREFVGREAHGNKAPLYLQLMEKLEKPASPSTSGDRSERTERTDRPDRIERTERVERIERLRNLERGGSGTPPPIRRPYN</sequence>
<comment type="similarity">
    <text evidence="11">Belongs to the Integrator subunit 13 family.</text>
</comment>
<dbReference type="GO" id="GO:0051642">
    <property type="term" value="P:centrosome localization"/>
    <property type="evidence" value="ECO:0007669"/>
    <property type="project" value="TreeGrafter"/>
</dbReference>
<keyword evidence="5" id="KW-0132">Cell division</keyword>
<dbReference type="GO" id="GO:0008318">
    <property type="term" value="F:protein prenyltransferase activity"/>
    <property type="evidence" value="ECO:0007669"/>
    <property type="project" value="InterPro"/>
</dbReference>
<dbReference type="SUPFAM" id="SSF48439">
    <property type="entry name" value="Protein prenylyltransferase"/>
    <property type="match status" value="1"/>
</dbReference>
<feature type="compositionally biased region" description="Acidic residues" evidence="14">
    <location>
        <begin position="1610"/>
        <end position="1627"/>
    </location>
</feature>
<feature type="compositionally biased region" description="Polar residues" evidence="14">
    <location>
        <begin position="670"/>
        <end position="679"/>
    </location>
</feature>
<dbReference type="InterPro" id="IPR019355">
    <property type="entry name" value="Cell_cycle_regulator_Mat89Bb"/>
</dbReference>
<dbReference type="InterPro" id="IPR002088">
    <property type="entry name" value="Prenyl_trans_a"/>
</dbReference>
<comment type="subcellular location">
    <subcellularLocation>
        <location evidence="2">Cytoplasm</location>
        <location evidence="2">Perinuclear region</location>
    </subcellularLocation>
    <subcellularLocation>
        <location evidence="1">Nucleus</location>
    </subcellularLocation>
</comment>
<feature type="coiled-coil region" evidence="13">
    <location>
        <begin position="448"/>
        <end position="475"/>
    </location>
</feature>
<evidence type="ECO:0000313" key="16">
    <source>
        <dbReference type="Proteomes" id="UP000008281"/>
    </source>
</evidence>
<feature type="compositionally biased region" description="Basic and acidic residues" evidence="14">
    <location>
        <begin position="1721"/>
        <end position="1751"/>
    </location>
</feature>
<dbReference type="Proteomes" id="UP000008281">
    <property type="component" value="Unassembled WGS sequence"/>
</dbReference>
<name>E3M704_CAERE</name>
<dbReference type="GO" id="GO:0032039">
    <property type="term" value="C:integrator complex"/>
    <property type="evidence" value="ECO:0007669"/>
    <property type="project" value="TreeGrafter"/>
</dbReference>
<accession>E3M704</accession>
<feature type="region of interest" description="Disordered" evidence="14">
    <location>
        <begin position="1587"/>
        <end position="1629"/>
    </location>
</feature>
<dbReference type="Pfam" id="PF01239">
    <property type="entry name" value="PPTA"/>
    <property type="match status" value="1"/>
</dbReference>
<evidence type="ECO:0000256" key="5">
    <source>
        <dbReference type="ARBA" id="ARBA00022618"/>
    </source>
</evidence>
<evidence type="ECO:0000256" key="1">
    <source>
        <dbReference type="ARBA" id="ARBA00004123"/>
    </source>
</evidence>
<organism evidence="16">
    <name type="scientific">Caenorhabditis remanei</name>
    <name type="common">Caenorhabditis vulgaris</name>
    <dbReference type="NCBI Taxonomy" id="31234"/>
    <lineage>
        <taxon>Eukaryota</taxon>
        <taxon>Metazoa</taxon>
        <taxon>Ecdysozoa</taxon>
        <taxon>Nematoda</taxon>
        <taxon>Chromadorea</taxon>
        <taxon>Rhabditida</taxon>
        <taxon>Rhabditina</taxon>
        <taxon>Rhabditomorpha</taxon>
        <taxon>Rhabditoidea</taxon>
        <taxon>Rhabditidae</taxon>
        <taxon>Peloderinae</taxon>
        <taxon>Caenorhabditis</taxon>
    </lineage>
</organism>
<dbReference type="GO" id="GO:0048471">
    <property type="term" value="C:perinuclear region of cytoplasm"/>
    <property type="evidence" value="ECO:0007669"/>
    <property type="project" value="UniProtKB-SubCell"/>
</dbReference>
<dbReference type="Pfam" id="PF10221">
    <property type="entry name" value="Mat89Bb"/>
    <property type="match status" value="2"/>
</dbReference>
<keyword evidence="4" id="KW-0963">Cytoplasm</keyword>
<keyword evidence="13" id="KW-0175">Coiled coil</keyword>
<dbReference type="InParanoid" id="E3M704"/>
<evidence type="ECO:0000256" key="2">
    <source>
        <dbReference type="ARBA" id="ARBA00004556"/>
    </source>
</evidence>
<dbReference type="eggNOG" id="KOG3711">
    <property type="taxonomic scope" value="Eukaryota"/>
</dbReference>
<dbReference type="PANTHER" id="PTHR12955:SF1">
    <property type="entry name" value="INTEGRATOR COMPLEX SUBUNIT 13"/>
    <property type="match status" value="1"/>
</dbReference>